<feature type="domain" description="Homologous-pairing protein 2 winged helix" evidence="9">
    <location>
        <begin position="38"/>
        <end position="96"/>
    </location>
</feature>
<dbReference type="GO" id="GO:0120230">
    <property type="term" value="F:recombinase activator activity"/>
    <property type="evidence" value="ECO:0007669"/>
    <property type="project" value="TreeGrafter"/>
</dbReference>
<dbReference type="Gene3D" id="1.10.10.10">
    <property type="entry name" value="Winged helix-like DNA-binding domain superfamily/Winged helix DNA-binding domain"/>
    <property type="match status" value="1"/>
</dbReference>
<dbReference type="EMBL" id="JF773723">
    <property type="protein sequence ID" value="AEW27271.1"/>
    <property type="molecule type" value="Genomic_DNA"/>
</dbReference>
<dbReference type="EMBL" id="JF773720">
    <property type="protein sequence ID" value="AEW27268.1"/>
    <property type="molecule type" value="Genomic_DNA"/>
</dbReference>
<keyword evidence="6" id="KW-0539">Nucleus</keyword>
<protein>
    <recommendedName>
        <fullName evidence="3">Homologous-pairing protein 2 homolog</fullName>
    </recommendedName>
</protein>
<comment type="subcellular location">
    <subcellularLocation>
        <location evidence="1">Nucleus</location>
    </subcellularLocation>
</comment>
<dbReference type="EMBL" id="DQ321771">
    <property type="protein sequence ID" value="ABC61981.1"/>
    <property type="molecule type" value="Genomic_DNA"/>
</dbReference>
<dbReference type="Pfam" id="PF18517">
    <property type="entry name" value="LZ3wCH"/>
    <property type="match status" value="1"/>
</dbReference>
<evidence type="ECO:0000256" key="4">
    <source>
        <dbReference type="ARBA" id="ARBA00023054"/>
    </source>
</evidence>
<name>A9NIR1_TRIVA</name>
<dbReference type="EMBL" id="JF773719">
    <property type="protein sequence ID" value="AEW27267.1"/>
    <property type="molecule type" value="Genomic_DNA"/>
</dbReference>
<dbReference type="Pfam" id="PF07106">
    <property type="entry name" value="WHD_TBPIP"/>
    <property type="match status" value="1"/>
</dbReference>
<evidence type="ECO:0000259" key="10">
    <source>
        <dbReference type="Pfam" id="PF18517"/>
    </source>
</evidence>
<dbReference type="GO" id="GO:0000794">
    <property type="term" value="C:condensed nuclear chromosome"/>
    <property type="evidence" value="ECO:0007669"/>
    <property type="project" value="TreeGrafter"/>
</dbReference>
<evidence type="ECO:0000313" key="14">
    <source>
        <dbReference type="EMBL" id="AEW27271.1"/>
    </source>
</evidence>
<evidence type="ECO:0000256" key="2">
    <source>
        <dbReference type="ARBA" id="ARBA00007922"/>
    </source>
</evidence>
<feature type="domain" description="Leucine zipper with capping helix" evidence="10">
    <location>
        <begin position="177"/>
        <end position="234"/>
    </location>
</feature>
<proteinExistence type="inferred from homology"/>
<dbReference type="GO" id="GO:0000709">
    <property type="term" value="P:meiotic joint molecule formation"/>
    <property type="evidence" value="ECO:0007669"/>
    <property type="project" value="TreeGrafter"/>
</dbReference>
<reference evidence="12" key="3">
    <citation type="submission" date="2011-04" db="EMBL/GenBank/DDBJ databases">
        <title>Trichomonas vaginalis, Pentatrichomonas hominis and Tritrichomonas foetus meiosis-specific genes are less variable than housekeeping or mismatch repair genes.</title>
        <authorList>
            <person name="Malik S.-B."/>
            <person name="Conrad M.D."/>
            <person name="Sullivan S.A."/>
            <person name="Jelcic M.J."/>
            <person name="Carlton J.M."/>
        </authorList>
    </citation>
    <scope>NUCLEOTIDE SEQUENCE</scope>
    <source>
        <strain evidence="14">B7RC2</strain>
        <strain evidence="13">Biomed CI6</strain>
        <strain evidence="12">T1</strain>
    </source>
</reference>
<evidence type="ECO:0000256" key="6">
    <source>
        <dbReference type="ARBA" id="ARBA00023242"/>
    </source>
</evidence>
<dbReference type="VEuPathDB" id="TrichDB:TVAGG3_0401080"/>
<accession>A9NIR1</accession>
<feature type="coiled-coil region" evidence="8">
    <location>
        <begin position="111"/>
        <end position="142"/>
    </location>
</feature>
<keyword evidence="7" id="KW-0469">Meiosis</keyword>
<evidence type="ECO:0000256" key="1">
    <source>
        <dbReference type="ARBA" id="ARBA00004123"/>
    </source>
</evidence>
<dbReference type="InterPro" id="IPR010776">
    <property type="entry name" value="Hop2_WH_dom"/>
</dbReference>
<dbReference type="AlphaFoldDB" id="A9NIR1"/>
<reference evidence="11" key="2">
    <citation type="journal article" date="2008" name="PLoS ONE">
        <title>An expanded inventory of conserved meiotic genes provides evidence for sex in Trichomonas vaginalis.</title>
        <authorList>
            <person name="Malik S.B."/>
            <person name="Pightling A.W."/>
            <person name="Stefaniak L.M."/>
            <person name="Schurko A.M."/>
            <person name="Logsdon J.M.Jr."/>
        </authorList>
    </citation>
    <scope>NUCLEOTIDE SEQUENCE</scope>
    <source>
        <strain evidence="11">NIH-C1</strain>
    </source>
</reference>
<evidence type="ECO:0000256" key="7">
    <source>
        <dbReference type="ARBA" id="ARBA00023254"/>
    </source>
</evidence>
<sequence length="250" mass="29338">MFQFYCLITYLLLYSQDQNLQKSNFKMAPKSKVNPIGQILEFLLERNRPYSATNLVDEMHGEFTKTVIQKALDQLVDENKITCKLAGKSSKLYFAKQEGKQVASKEELVVMDQHNDELSHKLQDLQKLRDELRARRDVLSSTRKLDELRQYRVEIEQQCGKKAQYRDKLIESAQGINPEDIAKITKDYNTRCEQWKKRRAMCMDILNTICGQEGMDKKPADIIEEQGLETDEQYHVKLEFKDRKYTIVDV</sequence>
<dbReference type="GO" id="GO:0120231">
    <property type="term" value="C:DNA recombinase auxiliary factor complex"/>
    <property type="evidence" value="ECO:0007669"/>
    <property type="project" value="TreeGrafter"/>
</dbReference>
<keyword evidence="5" id="KW-0233">DNA recombination</keyword>
<keyword evidence="4 8" id="KW-0175">Coiled coil</keyword>
<evidence type="ECO:0000259" key="9">
    <source>
        <dbReference type="Pfam" id="PF07106"/>
    </source>
</evidence>
<evidence type="ECO:0000256" key="3">
    <source>
        <dbReference type="ARBA" id="ARBA00016093"/>
    </source>
</evidence>
<comment type="similarity">
    <text evidence="2">Belongs to the HOP2 family.</text>
</comment>
<organism evidence="11">
    <name type="scientific">Trichomonas vaginalis</name>
    <dbReference type="NCBI Taxonomy" id="5722"/>
    <lineage>
        <taxon>Eukaryota</taxon>
        <taxon>Metamonada</taxon>
        <taxon>Parabasalia</taxon>
        <taxon>Trichomonadida</taxon>
        <taxon>Trichomonadidae</taxon>
        <taxon>Trichomonas</taxon>
    </lineage>
</organism>
<dbReference type="GO" id="GO:0007129">
    <property type="term" value="P:homologous chromosome pairing at meiosis"/>
    <property type="evidence" value="ECO:0007669"/>
    <property type="project" value="TreeGrafter"/>
</dbReference>
<reference evidence="11" key="1">
    <citation type="submission" date="2005-12" db="EMBL/GenBank/DDBJ databases">
        <authorList>
            <person name="Malik S.-B."/>
            <person name="Stefaniak L.M."/>
            <person name="Logsdon J.M.Jr."/>
        </authorList>
    </citation>
    <scope>NUCLEOTIDE SEQUENCE</scope>
    <source>
        <strain evidence="11">NIH-C1</strain>
    </source>
</reference>
<evidence type="ECO:0000256" key="8">
    <source>
        <dbReference type="SAM" id="Coils"/>
    </source>
</evidence>
<dbReference type="PANTHER" id="PTHR15938:SF0">
    <property type="entry name" value="HOMOLOGOUS-PAIRING PROTEIN 2 HOMOLOG"/>
    <property type="match status" value="1"/>
</dbReference>
<evidence type="ECO:0000313" key="13">
    <source>
        <dbReference type="EMBL" id="AEW27268.1"/>
    </source>
</evidence>
<evidence type="ECO:0000256" key="5">
    <source>
        <dbReference type="ARBA" id="ARBA00023172"/>
    </source>
</evidence>
<dbReference type="InterPro" id="IPR036388">
    <property type="entry name" value="WH-like_DNA-bd_sf"/>
</dbReference>
<evidence type="ECO:0000313" key="11">
    <source>
        <dbReference type="EMBL" id="ABC61981.1"/>
    </source>
</evidence>
<evidence type="ECO:0000313" key="12">
    <source>
        <dbReference type="EMBL" id="AEW27267.1"/>
    </source>
</evidence>
<dbReference type="PANTHER" id="PTHR15938">
    <property type="entry name" value="TBP-1 INTERACTING PROTEIN"/>
    <property type="match status" value="1"/>
</dbReference>
<dbReference type="InterPro" id="IPR040661">
    <property type="entry name" value="LZ3wCH"/>
</dbReference>
<dbReference type="GO" id="GO:0010774">
    <property type="term" value="P:meiotic strand invasion involved in reciprocal meiotic recombination"/>
    <property type="evidence" value="ECO:0007669"/>
    <property type="project" value="TreeGrafter"/>
</dbReference>
<dbReference type="VEuPathDB" id="TrichDB:TVAG_151700"/>
<dbReference type="GO" id="GO:0003690">
    <property type="term" value="F:double-stranded DNA binding"/>
    <property type="evidence" value="ECO:0007669"/>
    <property type="project" value="TreeGrafter"/>
</dbReference>